<comment type="caution">
    <text evidence="1">The sequence shown here is derived from an EMBL/GenBank/DDBJ whole genome shotgun (WGS) entry which is preliminary data.</text>
</comment>
<protein>
    <submittedName>
        <fullName evidence="1">Uncharacterized protein</fullName>
    </submittedName>
</protein>
<gene>
    <name evidence="1" type="ORF">GQ607_003753</name>
</gene>
<evidence type="ECO:0000313" key="1">
    <source>
        <dbReference type="EMBL" id="KAF0329085.1"/>
    </source>
</evidence>
<evidence type="ECO:0000313" key="2">
    <source>
        <dbReference type="Proteomes" id="UP000434172"/>
    </source>
</evidence>
<keyword evidence="2" id="KW-1185">Reference proteome</keyword>
<name>A0A8H3WMV8_9PEZI</name>
<dbReference type="Proteomes" id="UP000434172">
    <property type="component" value="Unassembled WGS sequence"/>
</dbReference>
<reference evidence="1 2" key="1">
    <citation type="submission" date="2019-12" db="EMBL/GenBank/DDBJ databases">
        <title>A genome sequence resource for the geographically widespread anthracnose pathogen Colletotrichum asianum.</title>
        <authorList>
            <person name="Meng Y."/>
        </authorList>
    </citation>
    <scope>NUCLEOTIDE SEQUENCE [LARGE SCALE GENOMIC DNA]</scope>
    <source>
        <strain evidence="1 2">ICMP 18580</strain>
    </source>
</reference>
<dbReference type="EMBL" id="WOWK01000014">
    <property type="protein sequence ID" value="KAF0329085.1"/>
    <property type="molecule type" value="Genomic_DNA"/>
</dbReference>
<sequence length="282" mass="31509">MTFVSSANIYDPTVNHLALEYFLDILAHSLPGWSVSSMATLPNMSNTELAPNESDGQGWFMEILGKIAISLPYLSNAEDTVTTDANNAAFRNGQQLAKVEAKMARAMSSAKPDGLPTWFYDEVREDIEGVENSALTNDPEDEAEMVRLSRDGPTQSQKDNAASRVVRDPTQFLRSMTMWNESRERVQRAPSSSDLSHTCVDVDSFIEKLKLGFDYATFSKKIFEALVERASCCTSEERYHMVRLRMCSHGLASLPGEKYLDMFCGHSDQPEGWHTLRGSITL</sequence>
<organism evidence="1 2">
    <name type="scientific">Colletotrichum asianum</name>
    <dbReference type="NCBI Taxonomy" id="702518"/>
    <lineage>
        <taxon>Eukaryota</taxon>
        <taxon>Fungi</taxon>
        <taxon>Dikarya</taxon>
        <taxon>Ascomycota</taxon>
        <taxon>Pezizomycotina</taxon>
        <taxon>Sordariomycetes</taxon>
        <taxon>Hypocreomycetidae</taxon>
        <taxon>Glomerellales</taxon>
        <taxon>Glomerellaceae</taxon>
        <taxon>Colletotrichum</taxon>
        <taxon>Colletotrichum gloeosporioides species complex</taxon>
    </lineage>
</organism>
<proteinExistence type="predicted"/>
<dbReference type="AlphaFoldDB" id="A0A8H3WMV8"/>
<accession>A0A8H3WMV8</accession>